<keyword evidence="1" id="KW-1133">Transmembrane helix</keyword>
<keyword evidence="3" id="KW-1185">Reference proteome</keyword>
<dbReference type="RefSeq" id="WP_165350859.1">
    <property type="nucleotide sequence ID" value="NZ_JAPCYI010000001.1"/>
</dbReference>
<proteinExistence type="predicted"/>
<dbReference type="Proteomes" id="UP001589609">
    <property type="component" value="Unassembled WGS sequence"/>
</dbReference>
<protein>
    <submittedName>
        <fullName evidence="2">Uncharacterized protein</fullName>
    </submittedName>
</protein>
<accession>A0ABV5WM54</accession>
<keyword evidence="1" id="KW-0812">Transmembrane</keyword>
<dbReference type="EMBL" id="JBHMAF010000196">
    <property type="protein sequence ID" value="MFB9761650.1"/>
    <property type="molecule type" value="Genomic_DNA"/>
</dbReference>
<name>A0ABV5WM54_9BACI</name>
<evidence type="ECO:0000256" key="1">
    <source>
        <dbReference type="SAM" id="Phobius"/>
    </source>
</evidence>
<gene>
    <name evidence="2" type="ORF">ACFFMS_25775</name>
</gene>
<organism evidence="2 3">
    <name type="scientific">Ectobacillus funiculus</name>
    <dbReference type="NCBI Taxonomy" id="137993"/>
    <lineage>
        <taxon>Bacteria</taxon>
        <taxon>Bacillati</taxon>
        <taxon>Bacillota</taxon>
        <taxon>Bacilli</taxon>
        <taxon>Bacillales</taxon>
        <taxon>Bacillaceae</taxon>
        <taxon>Ectobacillus</taxon>
    </lineage>
</organism>
<keyword evidence="1" id="KW-0472">Membrane</keyword>
<evidence type="ECO:0000313" key="3">
    <source>
        <dbReference type="Proteomes" id="UP001589609"/>
    </source>
</evidence>
<sequence>MSLTDLPTIKPSETTIFFMAVLIISFIFFFTQPKASDVALISESTVHI</sequence>
<comment type="caution">
    <text evidence="2">The sequence shown here is derived from an EMBL/GenBank/DDBJ whole genome shotgun (WGS) entry which is preliminary data.</text>
</comment>
<evidence type="ECO:0000313" key="2">
    <source>
        <dbReference type="EMBL" id="MFB9761650.1"/>
    </source>
</evidence>
<reference evidence="2 3" key="1">
    <citation type="submission" date="2024-09" db="EMBL/GenBank/DDBJ databases">
        <authorList>
            <person name="Sun Q."/>
            <person name="Mori K."/>
        </authorList>
    </citation>
    <scope>NUCLEOTIDE SEQUENCE [LARGE SCALE GENOMIC DNA]</scope>
    <source>
        <strain evidence="2 3">JCM 11201</strain>
    </source>
</reference>
<feature type="transmembrane region" description="Helical" evidence="1">
    <location>
        <begin position="15"/>
        <end position="31"/>
    </location>
</feature>